<feature type="compositionally biased region" description="Basic and acidic residues" evidence="1">
    <location>
        <begin position="30"/>
        <end position="39"/>
    </location>
</feature>
<dbReference type="AlphaFoldDB" id="A0A218V6L5"/>
<sequence length="45" mass="5276">MRRTPHCAFRRRVVARLPQGRSRVPPAPGEHAEKNEVTRMLRVQK</sequence>
<accession>A0A218V6L5</accession>
<organism evidence="2 3">
    <name type="scientific">Lonchura striata</name>
    <name type="common">white-rumped munia</name>
    <dbReference type="NCBI Taxonomy" id="40157"/>
    <lineage>
        <taxon>Eukaryota</taxon>
        <taxon>Metazoa</taxon>
        <taxon>Chordata</taxon>
        <taxon>Craniata</taxon>
        <taxon>Vertebrata</taxon>
        <taxon>Euteleostomi</taxon>
        <taxon>Archelosauria</taxon>
        <taxon>Archosauria</taxon>
        <taxon>Dinosauria</taxon>
        <taxon>Saurischia</taxon>
        <taxon>Theropoda</taxon>
        <taxon>Coelurosauria</taxon>
        <taxon>Aves</taxon>
        <taxon>Neognathae</taxon>
        <taxon>Neoaves</taxon>
        <taxon>Telluraves</taxon>
        <taxon>Australaves</taxon>
        <taxon>Passeriformes</taxon>
        <taxon>Passeroidea</taxon>
        <taxon>Estrildidae</taxon>
        <taxon>Estrildinae</taxon>
        <taxon>Lonchura</taxon>
    </lineage>
</organism>
<protein>
    <submittedName>
        <fullName evidence="2">Uncharacterized protein</fullName>
    </submittedName>
</protein>
<keyword evidence="3" id="KW-1185">Reference proteome</keyword>
<feature type="region of interest" description="Disordered" evidence="1">
    <location>
        <begin position="20"/>
        <end position="45"/>
    </location>
</feature>
<dbReference type="Proteomes" id="UP000197619">
    <property type="component" value="Unassembled WGS sequence"/>
</dbReference>
<proteinExistence type="predicted"/>
<name>A0A218V6L5_9PASE</name>
<evidence type="ECO:0000313" key="3">
    <source>
        <dbReference type="Proteomes" id="UP000197619"/>
    </source>
</evidence>
<comment type="caution">
    <text evidence="2">The sequence shown here is derived from an EMBL/GenBank/DDBJ whole genome shotgun (WGS) entry which is preliminary data.</text>
</comment>
<evidence type="ECO:0000313" key="2">
    <source>
        <dbReference type="EMBL" id="OWK61370.1"/>
    </source>
</evidence>
<evidence type="ECO:0000256" key="1">
    <source>
        <dbReference type="SAM" id="MobiDB-lite"/>
    </source>
</evidence>
<gene>
    <name evidence="2" type="ORF">RLOC_00010383</name>
</gene>
<reference evidence="2 3" key="1">
    <citation type="submission" date="2017-05" db="EMBL/GenBank/DDBJ databases">
        <title>Genome of assembly of the Bengalese finch, Lonchura striata domestica.</title>
        <authorList>
            <person name="Colquitt B.M."/>
            <person name="Brainard M.S."/>
        </authorList>
    </citation>
    <scope>NUCLEOTIDE SEQUENCE [LARGE SCALE GENOMIC DNA]</scope>
    <source>
        <strain evidence="2">White83orange57</strain>
    </source>
</reference>
<dbReference type="EMBL" id="MUZQ01000043">
    <property type="protein sequence ID" value="OWK61370.1"/>
    <property type="molecule type" value="Genomic_DNA"/>
</dbReference>